<name>A0A448XLI3_9PLAT</name>
<dbReference type="EMBL" id="CAAALY010261184">
    <property type="protein sequence ID" value="VEL39402.1"/>
    <property type="molecule type" value="Genomic_DNA"/>
</dbReference>
<gene>
    <name evidence="2" type="ORF">PXEA_LOCUS32842</name>
</gene>
<evidence type="ECO:0000256" key="1">
    <source>
        <dbReference type="SAM" id="Phobius"/>
    </source>
</evidence>
<keyword evidence="1" id="KW-0472">Membrane</keyword>
<feature type="transmembrane region" description="Helical" evidence="1">
    <location>
        <begin position="78"/>
        <end position="100"/>
    </location>
</feature>
<evidence type="ECO:0000313" key="2">
    <source>
        <dbReference type="EMBL" id="VEL39402.1"/>
    </source>
</evidence>
<organism evidence="2 3">
    <name type="scientific">Protopolystoma xenopodis</name>
    <dbReference type="NCBI Taxonomy" id="117903"/>
    <lineage>
        <taxon>Eukaryota</taxon>
        <taxon>Metazoa</taxon>
        <taxon>Spiralia</taxon>
        <taxon>Lophotrochozoa</taxon>
        <taxon>Platyhelminthes</taxon>
        <taxon>Monogenea</taxon>
        <taxon>Polyopisthocotylea</taxon>
        <taxon>Polystomatidea</taxon>
        <taxon>Polystomatidae</taxon>
        <taxon>Protopolystoma</taxon>
    </lineage>
</organism>
<accession>A0A448XLI3</accession>
<proteinExistence type="predicted"/>
<comment type="caution">
    <text evidence="2">The sequence shown here is derived from an EMBL/GenBank/DDBJ whole genome shotgun (WGS) entry which is preliminary data.</text>
</comment>
<reference evidence="2" key="1">
    <citation type="submission" date="2018-11" db="EMBL/GenBank/DDBJ databases">
        <authorList>
            <consortium name="Pathogen Informatics"/>
        </authorList>
    </citation>
    <scope>NUCLEOTIDE SEQUENCE</scope>
</reference>
<protein>
    <submittedName>
        <fullName evidence="2">Uncharacterized protein</fullName>
    </submittedName>
</protein>
<dbReference type="AlphaFoldDB" id="A0A448XLI3"/>
<keyword evidence="1" id="KW-1133">Transmembrane helix</keyword>
<dbReference type="Proteomes" id="UP000784294">
    <property type="component" value="Unassembled WGS sequence"/>
</dbReference>
<evidence type="ECO:0000313" key="3">
    <source>
        <dbReference type="Proteomes" id="UP000784294"/>
    </source>
</evidence>
<keyword evidence="3" id="KW-1185">Reference proteome</keyword>
<keyword evidence="1" id="KW-0812">Transmembrane</keyword>
<sequence>MPHLTKHSLLPMLSCQQTRMCLLSGACCQLPGRLVCCRVESDRTGSLEEAVVHLRIASPLRNRIRKMSTTLSFWYQRAWLWGFCLSLSLALCTLSVHACVFSSSSKTSDRVASSH</sequence>